<evidence type="ECO:0000313" key="3">
    <source>
        <dbReference type="Proteomes" id="UP000483379"/>
    </source>
</evidence>
<dbReference type="AlphaFoldDB" id="A0A6M0JT66"/>
<reference evidence="2 3" key="1">
    <citation type="submission" date="2020-02" db="EMBL/GenBank/DDBJ databases">
        <title>Genome sequences of Thiorhodococcus mannitoliphagus and Thiorhodococcus minor, purple sulfur photosynthetic bacteria in the gammaproteobacterial family, Chromatiaceae.</title>
        <authorList>
            <person name="Aviles F.A."/>
            <person name="Meyer T.E."/>
            <person name="Kyndt J.A."/>
        </authorList>
    </citation>
    <scope>NUCLEOTIDE SEQUENCE [LARGE SCALE GENOMIC DNA]</scope>
    <source>
        <strain evidence="2 3">DSM 11518</strain>
    </source>
</reference>
<name>A0A6M0JT66_9GAMM</name>
<gene>
    <name evidence="2" type="ORF">G3446_02060</name>
</gene>
<feature type="compositionally biased region" description="Low complexity" evidence="1">
    <location>
        <begin position="60"/>
        <end position="77"/>
    </location>
</feature>
<accession>A0A6M0JT66</accession>
<organism evidence="2 3">
    <name type="scientific">Thiorhodococcus minor</name>
    <dbReference type="NCBI Taxonomy" id="57489"/>
    <lineage>
        <taxon>Bacteria</taxon>
        <taxon>Pseudomonadati</taxon>
        <taxon>Pseudomonadota</taxon>
        <taxon>Gammaproteobacteria</taxon>
        <taxon>Chromatiales</taxon>
        <taxon>Chromatiaceae</taxon>
        <taxon>Thiorhodococcus</taxon>
    </lineage>
</organism>
<feature type="region of interest" description="Disordered" evidence="1">
    <location>
        <begin position="1"/>
        <end position="95"/>
    </location>
</feature>
<feature type="compositionally biased region" description="Basic residues" evidence="1">
    <location>
        <begin position="11"/>
        <end position="23"/>
    </location>
</feature>
<evidence type="ECO:0000256" key="1">
    <source>
        <dbReference type="SAM" id="MobiDB-lite"/>
    </source>
</evidence>
<proteinExistence type="predicted"/>
<feature type="compositionally biased region" description="Basic residues" evidence="1">
    <location>
        <begin position="45"/>
        <end position="59"/>
    </location>
</feature>
<evidence type="ECO:0000313" key="2">
    <source>
        <dbReference type="EMBL" id="NEV60688.1"/>
    </source>
</evidence>
<comment type="caution">
    <text evidence="2">The sequence shown here is derived from an EMBL/GenBank/DDBJ whole genome shotgun (WGS) entry which is preliminary data.</text>
</comment>
<dbReference type="RefSeq" id="WP_164450737.1">
    <property type="nucleotide sequence ID" value="NZ_JAAIJQ010000004.1"/>
</dbReference>
<feature type="compositionally biased region" description="Low complexity" evidence="1">
    <location>
        <begin position="24"/>
        <end position="36"/>
    </location>
</feature>
<keyword evidence="3" id="KW-1185">Reference proteome</keyword>
<dbReference type="InterPro" id="IPR021327">
    <property type="entry name" value="DUF2934"/>
</dbReference>
<dbReference type="EMBL" id="JAAIJQ010000004">
    <property type="protein sequence ID" value="NEV60688.1"/>
    <property type="molecule type" value="Genomic_DNA"/>
</dbReference>
<sequence length="145" mass="15383">MADDKIVTKKTAAKKTASKKAASKKATVSKSSAKTTPAPETSAKVAKKTAAKRTTKKTAAKAATPKTAPAAAPQAHALQPVSERSGSLHRLASVSPAQRLKMVEEAAYYRAEKRNFAPGHEAEDWALAEQEIDELIARAKTMTGR</sequence>
<protein>
    <submittedName>
        <fullName evidence="2">DUF2934 domain-containing protein</fullName>
    </submittedName>
</protein>
<dbReference type="Pfam" id="PF11154">
    <property type="entry name" value="DUF2934"/>
    <property type="match status" value="1"/>
</dbReference>
<dbReference type="Proteomes" id="UP000483379">
    <property type="component" value="Unassembled WGS sequence"/>
</dbReference>